<dbReference type="PROSITE" id="PS01047">
    <property type="entry name" value="HMA_1"/>
    <property type="match status" value="1"/>
</dbReference>
<dbReference type="PANTHER" id="PTHR46594">
    <property type="entry name" value="P-TYPE CATION-TRANSPORTING ATPASE"/>
    <property type="match status" value="1"/>
</dbReference>
<keyword evidence="1" id="KW-0479">Metal-binding</keyword>
<protein>
    <recommendedName>
        <fullName evidence="3">HMA domain-containing protein</fullName>
    </recommendedName>
</protein>
<dbReference type="EMBL" id="OZ019898">
    <property type="protein sequence ID" value="CAK9230156.1"/>
    <property type="molecule type" value="Genomic_DNA"/>
</dbReference>
<dbReference type="Proteomes" id="UP001497512">
    <property type="component" value="Chromosome 6"/>
</dbReference>
<dbReference type="PROSITE" id="PS50846">
    <property type="entry name" value="HMA_2"/>
    <property type="match status" value="1"/>
</dbReference>
<dbReference type="Gene3D" id="3.30.70.100">
    <property type="match status" value="2"/>
</dbReference>
<accession>A0ABP0UU44</accession>
<evidence type="ECO:0000256" key="2">
    <source>
        <dbReference type="SAM" id="MobiDB-lite"/>
    </source>
</evidence>
<dbReference type="InterPro" id="IPR036163">
    <property type="entry name" value="HMA_dom_sf"/>
</dbReference>
<feature type="region of interest" description="Disordered" evidence="2">
    <location>
        <begin position="1"/>
        <end position="27"/>
    </location>
</feature>
<dbReference type="InterPro" id="IPR006121">
    <property type="entry name" value="HMA_dom"/>
</dbReference>
<proteinExistence type="predicted"/>
<feature type="compositionally biased region" description="Low complexity" evidence="2">
    <location>
        <begin position="7"/>
        <end position="18"/>
    </location>
</feature>
<gene>
    <name evidence="4" type="ORF">CSSPTR1EN2_LOCUS20092</name>
</gene>
<keyword evidence="5" id="KW-1185">Reference proteome</keyword>
<dbReference type="PANTHER" id="PTHR46594:SF4">
    <property type="entry name" value="P-TYPE CATION-TRANSPORTING ATPASE"/>
    <property type="match status" value="1"/>
</dbReference>
<evidence type="ECO:0000256" key="1">
    <source>
        <dbReference type="ARBA" id="ARBA00022723"/>
    </source>
</evidence>
<dbReference type="CDD" id="cd00371">
    <property type="entry name" value="HMA"/>
    <property type="match status" value="1"/>
</dbReference>
<organism evidence="4 5">
    <name type="scientific">Sphagnum troendelagicum</name>
    <dbReference type="NCBI Taxonomy" id="128251"/>
    <lineage>
        <taxon>Eukaryota</taxon>
        <taxon>Viridiplantae</taxon>
        <taxon>Streptophyta</taxon>
        <taxon>Embryophyta</taxon>
        <taxon>Bryophyta</taxon>
        <taxon>Sphagnophytina</taxon>
        <taxon>Sphagnopsida</taxon>
        <taxon>Sphagnales</taxon>
        <taxon>Sphagnaceae</taxon>
        <taxon>Sphagnum</taxon>
    </lineage>
</organism>
<dbReference type="InterPro" id="IPR017969">
    <property type="entry name" value="Heavy-metal-associated_CS"/>
</dbReference>
<evidence type="ECO:0000313" key="5">
    <source>
        <dbReference type="Proteomes" id="UP001497512"/>
    </source>
</evidence>
<sequence length="227" mass="25286">MALQLASSVGQQRVVQSSSEDDRRETLPLLQSTWSDWDGTGVVDEVRFRVLVNWEEEEEEEEETRNQKLPVSVRGMTCAACSTSVEMALERLPAVMTAAVTLIQENAEILDCLRRLPGIACASVTLTTEIGEVEFDPRLIDQQVIISTTDDTGFDAALVDSPQRAKIAFLVKVMNNYVDRKSVEEWRTVELTATKWSCPTPTHEFRLIMVQRLGTCISCSCGVVLSV</sequence>
<dbReference type="SUPFAM" id="SSF55008">
    <property type="entry name" value="HMA, heavy metal-associated domain"/>
    <property type="match status" value="2"/>
</dbReference>
<feature type="domain" description="HMA" evidence="3">
    <location>
        <begin position="67"/>
        <end position="157"/>
    </location>
</feature>
<evidence type="ECO:0000259" key="3">
    <source>
        <dbReference type="PROSITE" id="PS50846"/>
    </source>
</evidence>
<evidence type="ECO:0000313" key="4">
    <source>
        <dbReference type="EMBL" id="CAK9230156.1"/>
    </source>
</evidence>
<reference evidence="4" key="1">
    <citation type="submission" date="2024-02" db="EMBL/GenBank/DDBJ databases">
        <authorList>
            <consortium name="ELIXIR-Norway"/>
            <consortium name="Elixir Norway"/>
        </authorList>
    </citation>
    <scope>NUCLEOTIDE SEQUENCE</scope>
</reference>
<name>A0ABP0UU44_9BRYO</name>